<dbReference type="PROSITE" id="PS00211">
    <property type="entry name" value="ABC_TRANSPORTER_1"/>
    <property type="match status" value="1"/>
</dbReference>
<evidence type="ECO:0000256" key="4">
    <source>
        <dbReference type="ARBA" id="ARBA00022840"/>
    </source>
</evidence>
<keyword evidence="5 8" id="KW-1133">Transmembrane helix</keyword>
<evidence type="ECO:0000256" key="8">
    <source>
        <dbReference type="SAM" id="Phobius"/>
    </source>
</evidence>
<dbReference type="InterPro" id="IPR039421">
    <property type="entry name" value="Type_1_exporter"/>
</dbReference>
<keyword evidence="6 8" id="KW-0472">Membrane</keyword>
<dbReference type="InterPro" id="IPR003439">
    <property type="entry name" value="ABC_transporter-like_ATP-bd"/>
</dbReference>
<dbReference type="InterPro" id="IPR003593">
    <property type="entry name" value="AAA+_ATPase"/>
</dbReference>
<dbReference type="Pfam" id="PF00005">
    <property type="entry name" value="ABC_tran"/>
    <property type="match status" value="2"/>
</dbReference>
<feature type="non-terminal residue" evidence="11">
    <location>
        <position position="1"/>
    </location>
</feature>
<dbReference type="InterPro" id="IPR017871">
    <property type="entry name" value="ABC_transporter-like_CS"/>
</dbReference>
<evidence type="ECO:0000256" key="2">
    <source>
        <dbReference type="ARBA" id="ARBA00022692"/>
    </source>
</evidence>
<dbReference type="Pfam" id="PF00296">
    <property type="entry name" value="Bac_luciferase"/>
    <property type="match status" value="1"/>
</dbReference>
<dbReference type="GO" id="GO:0034040">
    <property type="term" value="F:ATPase-coupled lipid transmembrane transporter activity"/>
    <property type="evidence" value="ECO:0007669"/>
    <property type="project" value="TreeGrafter"/>
</dbReference>
<keyword evidence="2 8" id="KW-0812">Transmembrane</keyword>
<dbReference type="EMBL" id="CADCVQ010000109">
    <property type="protein sequence ID" value="CAA9510062.1"/>
    <property type="molecule type" value="Genomic_DNA"/>
</dbReference>
<dbReference type="SUPFAM" id="SSF52540">
    <property type="entry name" value="P-loop containing nucleoside triphosphate hydrolases"/>
    <property type="match status" value="2"/>
</dbReference>
<evidence type="ECO:0000256" key="1">
    <source>
        <dbReference type="ARBA" id="ARBA00004651"/>
    </source>
</evidence>
<feature type="transmembrane region" description="Helical" evidence="8">
    <location>
        <begin position="491"/>
        <end position="516"/>
    </location>
</feature>
<evidence type="ECO:0000313" key="11">
    <source>
        <dbReference type="EMBL" id="CAA9510062.1"/>
    </source>
</evidence>
<dbReference type="InterPro" id="IPR036640">
    <property type="entry name" value="ABC1_TM_sf"/>
</dbReference>
<evidence type="ECO:0000259" key="10">
    <source>
        <dbReference type="PROSITE" id="PS50929"/>
    </source>
</evidence>
<evidence type="ECO:0000256" key="6">
    <source>
        <dbReference type="ARBA" id="ARBA00023136"/>
    </source>
</evidence>
<dbReference type="GO" id="GO:0005886">
    <property type="term" value="C:plasma membrane"/>
    <property type="evidence" value="ECO:0007669"/>
    <property type="project" value="UniProtKB-SubCell"/>
</dbReference>
<gene>
    <name evidence="11" type="ORF">AVDCRST_MAG67-2659</name>
</gene>
<dbReference type="PANTHER" id="PTHR24221:SF654">
    <property type="entry name" value="ATP-BINDING CASSETTE SUB-FAMILY B MEMBER 6"/>
    <property type="match status" value="1"/>
</dbReference>
<dbReference type="Gene3D" id="3.20.20.30">
    <property type="entry name" value="Luciferase-like domain"/>
    <property type="match status" value="1"/>
</dbReference>
<evidence type="ECO:0000259" key="9">
    <source>
        <dbReference type="PROSITE" id="PS50893"/>
    </source>
</evidence>
<dbReference type="PANTHER" id="PTHR24221">
    <property type="entry name" value="ATP-BINDING CASSETTE SUB-FAMILY B"/>
    <property type="match status" value="1"/>
</dbReference>
<dbReference type="AlphaFoldDB" id="A0A6J4SZY9"/>
<evidence type="ECO:0000256" key="5">
    <source>
        <dbReference type="ARBA" id="ARBA00022989"/>
    </source>
</evidence>
<feature type="domain" description="ABC transporter" evidence="9">
    <location>
        <begin position="166"/>
        <end position="396"/>
    </location>
</feature>
<keyword evidence="4" id="KW-0067">ATP-binding</keyword>
<dbReference type="SUPFAM" id="SSF51679">
    <property type="entry name" value="Bacterial luciferase-like"/>
    <property type="match status" value="1"/>
</dbReference>
<dbReference type="Gene3D" id="1.20.1560.10">
    <property type="entry name" value="ABC transporter type 1, transmembrane domain"/>
    <property type="match status" value="1"/>
</dbReference>
<dbReference type="GO" id="GO:0016705">
    <property type="term" value="F:oxidoreductase activity, acting on paired donors, with incorporation or reduction of molecular oxygen"/>
    <property type="evidence" value="ECO:0007669"/>
    <property type="project" value="InterPro"/>
</dbReference>
<name>A0A6J4SZY9_9ACTN</name>
<dbReference type="InterPro" id="IPR036661">
    <property type="entry name" value="Luciferase-like_sf"/>
</dbReference>
<dbReference type="PROSITE" id="PS50893">
    <property type="entry name" value="ABC_TRANSPORTER_2"/>
    <property type="match status" value="2"/>
</dbReference>
<feature type="region of interest" description="Disordered" evidence="7">
    <location>
        <begin position="751"/>
        <end position="770"/>
    </location>
</feature>
<keyword evidence="3" id="KW-0547">Nucleotide-binding</keyword>
<dbReference type="InterPro" id="IPR011251">
    <property type="entry name" value="Luciferase-like_dom"/>
</dbReference>
<feature type="domain" description="ABC transporter" evidence="9">
    <location>
        <begin position="772"/>
        <end position="965"/>
    </location>
</feature>
<proteinExistence type="predicted"/>
<dbReference type="GO" id="GO:0016887">
    <property type="term" value="F:ATP hydrolysis activity"/>
    <property type="evidence" value="ECO:0007669"/>
    <property type="project" value="InterPro"/>
</dbReference>
<dbReference type="PROSITE" id="PS50929">
    <property type="entry name" value="ABC_TM1F"/>
    <property type="match status" value="1"/>
</dbReference>
<sequence length="966" mass="100830">PRMTLDLGTVGIWTAALDALPVGQAQEAVAELDEVGYGALWFGEAYGREALTAAQLYLSASSRMVVATGIASIYGRDAVNANAASRTLHAAFPDRFLLGLGVSHAPLVERMRGHSYGKPLAAMREYLDAMDGAPYVVADGSEPAPRVLAALGPKMLELARERAQGAHPYLVTPAHTATAREVLSPTTLRIAPGEHVALVGISGAGKSTLLSLALGLADPSDGEVRVDGRPLANGGAHALWPHVAWVEPQVRIWNRDLRDNVAPLGEDDRVAALVRAAELDTVAARVGGEPLGADGGLLSGGEGQRVRLARALDREGVRLAVLDEPLRGLDRGQRQRLLVTARERWRAATLLCATHDVGEALHFDRILVLEDGKVVADGPPAQLLAASDAPLGAMLDAERALRDELDAGGGWRRLRVQDGTLREEDAGEADDPAPNGGRADSIARGETHSAHASPPIRAARDRAAPACAVFAVATILRYVVFAASWSVIGTAILTGGGAGLTTWALLLAATIPLAALAEAAEGRTAIALGAQLRRRTLRGALALDPSWVRREGPGRILGRAMEVDAIARLAAGGGLGVVTLAIELGVAAFALASTAPGRAAAIPLGGVLVVAAITTAMAVRRRRAWTTARLSQTDELLEAISGQRTRLVQGDDEANERDWRLTDYAHLGEDADRPFAVLAGTLPRLALGGGLAGIALSGDPRPPGELALALGGVLLASQALRRLAVAVETLTSAALARQALEPILRAQKAHRAVPAPPRSTPTASNGAAPGTLHVRGLCVERGARNVLRDVDLELRPGDHVVLAGASGAGKSTLATALAGILPATHGHVALDGAQPTDPGWRDRVGLVPQHGDNHVLLAPVAFNLLMGRAWPAREEDLAAAGELCVELGLGPVLQRMPAGLAQTIGETGWRLSQGERARVCLARALLADHDVVILDEPLGALDPQTARTVLEVARRRARTLVVISQE</sequence>
<dbReference type="InterPro" id="IPR027417">
    <property type="entry name" value="P-loop_NTPase"/>
</dbReference>
<protein>
    <submittedName>
        <fullName evidence="11">Coenzyme F420-dependent N5,N10-methylene tetrahydromethanopterin reductase and related flavin-dependent oxidoreductases</fullName>
    </submittedName>
</protein>
<feature type="transmembrane region" description="Helical" evidence="8">
    <location>
        <begin position="599"/>
        <end position="619"/>
    </location>
</feature>
<dbReference type="InterPro" id="IPR011527">
    <property type="entry name" value="ABC1_TM_dom"/>
</dbReference>
<dbReference type="Gene3D" id="3.40.50.300">
    <property type="entry name" value="P-loop containing nucleotide triphosphate hydrolases"/>
    <property type="match status" value="2"/>
</dbReference>
<dbReference type="SMART" id="SM00382">
    <property type="entry name" value="AAA"/>
    <property type="match status" value="2"/>
</dbReference>
<comment type="subcellular location">
    <subcellularLocation>
        <location evidence="1">Cell membrane</location>
        <topology evidence="1">Multi-pass membrane protein</topology>
    </subcellularLocation>
</comment>
<dbReference type="GO" id="GO:0140359">
    <property type="term" value="F:ABC-type transporter activity"/>
    <property type="evidence" value="ECO:0007669"/>
    <property type="project" value="InterPro"/>
</dbReference>
<evidence type="ECO:0000256" key="3">
    <source>
        <dbReference type="ARBA" id="ARBA00022741"/>
    </source>
</evidence>
<dbReference type="GO" id="GO:0005524">
    <property type="term" value="F:ATP binding"/>
    <property type="evidence" value="ECO:0007669"/>
    <property type="project" value="UniProtKB-KW"/>
</dbReference>
<dbReference type="SUPFAM" id="SSF90123">
    <property type="entry name" value="ABC transporter transmembrane region"/>
    <property type="match status" value="1"/>
</dbReference>
<evidence type="ECO:0000256" key="7">
    <source>
        <dbReference type="SAM" id="MobiDB-lite"/>
    </source>
</evidence>
<feature type="transmembrane region" description="Helical" evidence="8">
    <location>
        <begin position="569"/>
        <end position="593"/>
    </location>
</feature>
<feature type="domain" description="ABC transmembrane type-1" evidence="10">
    <location>
        <begin position="466"/>
        <end position="645"/>
    </location>
</feature>
<accession>A0A6J4SZY9</accession>
<feature type="region of interest" description="Disordered" evidence="7">
    <location>
        <begin position="420"/>
        <end position="457"/>
    </location>
</feature>
<organism evidence="11">
    <name type="scientific">uncultured Solirubrobacteraceae bacterium</name>
    <dbReference type="NCBI Taxonomy" id="1162706"/>
    <lineage>
        <taxon>Bacteria</taxon>
        <taxon>Bacillati</taxon>
        <taxon>Actinomycetota</taxon>
        <taxon>Thermoleophilia</taxon>
        <taxon>Solirubrobacterales</taxon>
        <taxon>Solirubrobacteraceae</taxon>
        <taxon>environmental samples</taxon>
    </lineage>
</organism>
<reference evidence="11" key="1">
    <citation type="submission" date="2020-02" db="EMBL/GenBank/DDBJ databases">
        <authorList>
            <person name="Meier V. D."/>
        </authorList>
    </citation>
    <scope>NUCLEOTIDE SEQUENCE</scope>
    <source>
        <strain evidence="11">AVDCRST_MAG67</strain>
    </source>
</reference>